<comment type="caution">
    <text evidence="8">The sequence shown here is derived from an EMBL/GenBank/DDBJ whole genome shotgun (WGS) entry which is preliminary data.</text>
</comment>
<reference evidence="8 9" key="1">
    <citation type="submission" date="2023-02" db="EMBL/GenBank/DDBJ databases">
        <title>Oceanobacillus kimchii IFOP_LL358 isolated form Alexandrium catenella lab strain.</title>
        <authorList>
            <person name="Gajardo G."/>
            <person name="Ueki S."/>
            <person name="Maruyama F."/>
        </authorList>
    </citation>
    <scope>NUCLEOTIDE SEQUENCE [LARGE SCALE GENOMIC DNA]</scope>
    <source>
        <strain evidence="8 9">IFOP_LL358</strain>
    </source>
</reference>
<keyword evidence="5" id="KW-0964">Secreted</keyword>
<dbReference type="NCBIfam" id="NF005833">
    <property type="entry name" value="PRK07737.1"/>
    <property type="match status" value="1"/>
</dbReference>
<gene>
    <name evidence="8" type="primary">fliD</name>
    <name evidence="8" type="ORF">MACH08_29510</name>
</gene>
<keyword evidence="8" id="KW-0966">Cell projection</keyword>
<evidence type="ECO:0000256" key="1">
    <source>
        <dbReference type="ARBA" id="ARBA00009764"/>
    </source>
</evidence>
<dbReference type="RefSeq" id="WP_069685593.1">
    <property type="nucleotide sequence ID" value="NZ_BSKO01000001.1"/>
</dbReference>
<evidence type="ECO:0000313" key="9">
    <source>
        <dbReference type="Proteomes" id="UP001275436"/>
    </source>
</evidence>
<keyword evidence="8" id="KW-0282">Flagellum</keyword>
<protein>
    <recommendedName>
        <fullName evidence="5">Flagellar hook-associated protein 2</fullName>
        <shortName evidence="5">HAP2</shortName>
    </recommendedName>
    <alternativeName>
        <fullName evidence="5">Flagellar cap protein</fullName>
    </alternativeName>
</protein>
<dbReference type="InterPro" id="IPR040026">
    <property type="entry name" value="FliD"/>
</dbReference>
<evidence type="ECO:0000313" key="8">
    <source>
        <dbReference type="EMBL" id="GLO67167.1"/>
    </source>
</evidence>
<dbReference type="Proteomes" id="UP001275436">
    <property type="component" value="Unassembled WGS sequence"/>
</dbReference>
<dbReference type="PANTHER" id="PTHR30288">
    <property type="entry name" value="FLAGELLAR CAP/ASSEMBLY PROTEIN FLID"/>
    <property type="match status" value="1"/>
</dbReference>
<dbReference type="InterPro" id="IPR010809">
    <property type="entry name" value="FliD_C"/>
</dbReference>
<comment type="function">
    <text evidence="5">Required for morphogenesis and for the elongation of the flagellar filament by facilitating polymerization of the flagellin monomers at the tip of growing filament. Forms a capping structure, which prevents flagellin subunits (transported through the central channel of the flagellum) from leaking out without polymerization at the distal end.</text>
</comment>
<keyword evidence="4 5" id="KW-0975">Bacterial flagellum</keyword>
<comment type="subunit">
    <text evidence="2 5">Homopentamer.</text>
</comment>
<evidence type="ECO:0000256" key="4">
    <source>
        <dbReference type="ARBA" id="ARBA00023143"/>
    </source>
</evidence>
<comment type="subcellular location">
    <subcellularLocation>
        <location evidence="5">Secreted</location>
    </subcellularLocation>
    <subcellularLocation>
        <location evidence="5">Bacterial flagellum</location>
    </subcellularLocation>
</comment>
<dbReference type="EMBL" id="BSKO01000001">
    <property type="protein sequence ID" value="GLO67167.1"/>
    <property type="molecule type" value="Genomic_DNA"/>
</dbReference>
<evidence type="ECO:0000259" key="7">
    <source>
        <dbReference type="Pfam" id="PF07195"/>
    </source>
</evidence>
<dbReference type="Pfam" id="PF02465">
    <property type="entry name" value="FliD_N"/>
    <property type="match status" value="1"/>
</dbReference>
<keyword evidence="8" id="KW-0969">Cilium</keyword>
<name>A0ABQ5TR29_9BACI</name>
<sequence length="497" mass="55977">MRIGGLASGIDTESIIKDLMQAERIPLNKLEQDKTKLEWQRDAFRDVNKLLSELDNMMLDMKLSSTYNSKMISSTQSDAVKATANAGASNGTYSINVSQLATSAINVSENELTLNQDQTLHEQGITEDVVFTTFDKEGNAQTHTYQINEGDKLSDLFKKINDDKDSPVRMTFDENANKVIMETTRTGKYNTKAENGIDNEIVFTDSFLTDSLHLSMSEEKGGENAKFTYNNAYETESRDNQYSLNGVTFQFYDTTDGNATLTVNNDVDASVENIMKFVDKYNEIVETINGSQQEEKYRDFPPLTEEQKKEMTEREIELWEEKAKSGLLKGESSLTNGLYNMRQSWYSSVNGEGAFSSLTEIGITTSNNYLDGGKLVVDESKLREALTEDPESVQKLFSNSSDGEDRGLINRLEDAVDTTMAQISQRAGKATDTSLDNYTLGKRMKDIDSRITNFERRLELTEARYWRQFSEMERAISMMNQQSSMLMSNFGSGMAQG</sequence>
<dbReference type="Pfam" id="PF07195">
    <property type="entry name" value="FliD_C"/>
    <property type="match status" value="1"/>
</dbReference>
<evidence type="ECO:0000256" key="5">
    <source>
        <dbReference type="RuleBase" id="RU362066"/>
    </source>
</evidence>
<evidence type="ECO:0000256" key="2">
    <source>
        <dbReference type="ARBA" id="ARBA00011255"/>
    </source>
</evidence>
<comment type="similarity">
    <text evidence="1 5">Belongs to the FliD family.</text>
</comment>
<evidence type="ECO:0000256" key="3">
    <source>
        <dbReference type="ARBA" id="ARBA00023054"/>
    </source>
</evidence>
<dbReference type="InterPro" id="IPR003481">
    <property type="entry name" value="FliD_N"/>
</dbReference>
<accession>A0ABQ5TR29</accession>
<proteinExistence type="inferred from homology"/>
<dbReference type="PANTHER" id="PTHR30288:SF0">
    <property type="entry name" value="FLAGELLAR HOOK-ASSOCIATED PROTEIN 2"/>
    <property type="match status" value="1"/>
</dbReference>
<organism evidence="8 9">
    <name type="scientific">Oceanobacillus kimchii</name>
    <dbReference type="NCBI Taxonomy" id="746691"/>
    <lineage>
        <taxon>Bacteria</taxon>
        <taxon>Bacillati</taxon>
        <taxon>Bacillota</taxon>
        <taxon>Bacilli</taxon>
        <taxon>Bacillales</taxon>
        <taxon>Bacillaceae</taxon>
        <taxon>Oceanobacillus</taxon>
    </lineage>
</organism>
<feature type="domain" description="Flagellar hook-associated protein 2 C-terminal" evidence="7">
    <location>
        <begin position="222"/>
        <end position="481"/>
    </location>
</feature>
<evidence type="ECO:0000259" key="6">
    <source>
        <dbReference type="Pfam" id="PF02465"/>
    </source>
</evidence>
<feature type="domain" description="Flagellar hook-associated protein 2 N-terminal" evidence="6">
    <location>
        <begin position="8"/>
        <end position="103"/>
    </location>
</feature>
<keyword evidence="3" id="KW-0175">Coiled coil</keyword>
<keyword evidence="9" id="KW-1185">Reference proteome</keyword>